<evidence type="ECO:0000256" key="11">
    <source>
        <dbReference type="ARBA" id="ARBA00049729"/>
    </source>
</evidence>
<organism evidence="15">
    <name type="scientific">Lepeophtheirus salmonis</name>
    <name type="common">Salmon louse</name>
    <name type="synonym">Caligus salmonis</name>
    <dbReference type="NCBI Taxonomy" id="72036"/>
    <lineage>
        <taxon>Eukaryota</taxon>
        <taxon>Metazoa</taxon>
        <taxon>Ecdysozoa</taxon>
        <taxon>Arthropoda</taxon>
        <taxon>Crustacea</taxon>
        <taxon>Multicrustacea</taxon>
        <taxon>Hexanauplia</taxon>
        <taxon>Copepoda</taxon>
        <taxon>Siphonostomatoida</taxon>
        <taxon>Caligidae</taxon>
        <taxon>Lepeophtheirus</taxon>
    </lineage>
</organism>
<comment type="similarity">
    <text evidence="2">Belongs to the peptidase U48 family.</text>
</comment>
<reference evidence="15" key="1">
    <citation type="submission" date="2014-05" db="EMBL/GenBank/DDBJ databases">
        <authorList>
            <person name="Chronopoulou M."/>
        </authorList>
    </citation>
    <scope>NUCLEOTIDE SEQUENCE</scope>
    <source>
        <tissue evidence="15">Whole organism</tissue>
    </source>
</reference>
<evidence type="ECO:0000313" key="15">
    <source>
        <dbReference type="EMBL" id="CDW18123.1"/>
    </source>
</evidence>
<dbReference type="OrthoDB" id="271604at2759"/>
<feature type="transmembrane region" description="Helical" evidence="13">
    <location>
        <begin position="250"/>
        <end position="267"/>
    </location>
</feature>
<comment type="subcellular location">
    <subcellularLocation>
        <location evidence="1">Endoplasmic reticulum membrane</location>
        <topology evidence="1">Multi-pass membrane protein</topology>
    </subcellularLocation>
</comment>
<evidence type="ECO:0000259" key="14">
    <source>
        <dbReference type="Pfam" id="PF02517"/>
    </source>
</evidence>
<feature type="transmembrane region" description="Helical" evidence="13">
    <location>
        <begin position="192"/>
        <end position="214"/>
    </location>
</feature>
<accession>A0A0K2SWG9</accession>
<evidence type="ECO:0000256" key="7">
    <source>
        <dbReference type="ARBA" id="ARBA00022989"/>
    </source>
</evidence>
<dbReference type="EMBL" id="HACA01000762">
    <property type="protein sequence ID" value="CDW18123.1"/>
    <property type="molecule type" value="Transcribed_RNA"/>
</dbReference>
<evidence type="ECO:0000256" key="12">
    <source>
        <dbReference type="ARBA" id="ARBA00049763"/>
    </source>
</evidence>
<dbReference type="InterPro" id="IPR039731">
    <property type="entry name" value="Rce1"/>
</dbReference>
<feature type="transmembrane region" description="Helical" evidence="13">
    <location>
        <begin position="6"/>
        <end position="24"/>
    </location>
</feature>
<evidence type="ECO:0000256" key="8">
    <source>
        <dbReference type="ARBA" id="ARBA00023136"/>
    </source>
</evidence>
<keyword evidence="8 13" id="KW-0472">Membrane</keyword>
<dbReference type="GO" id="GO:0071586">
    <property type="term" value="P:CAAX-box protein processing"/>
    <property type="evidence" value="ECO:0007669"/>
    <property type="project" value="InterPro"/>
</dbReference>
<feature type="transmembrane region" description="Helical" evidence="13">
    <location>
        <begin position="220"/>
        <end position="238"/>
    </location>
</feature>
<dbReference type="InterPro" id="IPR003675">
    <property type="entry name" value="Rce1/LyrA-like_dom"/>
</dbReference>
<feature type="transmembrane region" description="Helical" evidence="13">
    <location>
        <begin position="144"/>
        <end position="171"/>
    </location>
</feature>
<feature type="domain" description="CAAX prenyl protease 2/Lysostaphin resistance protein A-like" evidence="14">
    <location>
        <begin position="128"/>
        <end position="233"/>
    </location>
</feature>
<keyword evidence="5" id="KW-0378">Hydrolase</keyword>
<dbReference type="GO" id="GO:0004222">
    <property type="term" value="F:metalloendopeptidase activity"/>
    <property type="evidence" value="ECO:0007669"/>
    <property type="project" value="InterPro"/>
</dbReference>
<evidence type="ECO:0000256" key="6">
    <source>
        <dbReference type="ARBA" id="ARBA00022824"/>
    </source>
</evidence>
<evidence type="ECO:0000256" key="1">
    <source>
        <dbReference type="ARBA" id="ARBA00004477"/>
    </source>
</evidence>
<dbReference type="KEGG" id="lsm:121118624"/>
<keyword evidence="4 13" id="KW-0812">Transmembrane</keyword>
<dbReference type="PANTHER" id="PTHR13046:SF0">
    <property type="entry name" value="CAAX PRENYL PROTEASE 2"/>
    <property type="match status" value="1"/>
</dbReference>
<keyword evidence="6" id="KW-0256">Endoplasmic reticulum</keyword>
<protein>
    <recommendedName>
        <fullName evidence="12">CAAX prenyl protease 2</fullName>
        <ecNumber evidence="11">3.4.26.1</ecNumber>
    </recommendedName>
    <alternativeName>
        <fullName evidence="9">Farnesylated proteins-converting enzyme 2</fullName>
    </alternativeName>
</protein>
<dbReference type="RefSeq" id="XP_040569146.1">
    <property type="nucleotide sequence ID" value="XM_040713212.2"/>
</dbReference>
<dbReference type="GO" id="GO:0005789">
    <property type="term" value="C:endoplasmic reticulum membrane"/>
    <property type="evidence" value="ECO:0007669"/>
    <property type="project" value="UniProtKB-SubCell"/>
</dbReference>
<dbReference type="GeneID" id="121118624"/>
<dbReference type="EC" id="3.4.26.1" evidence="11"/>
<comment type="catalytic activity">
    <reaction evidence="10">
        <text>Hydrolyzes the peptide bond -P2-(S-farnesyl or geranylgeranyl)C-P1'-P2'-P3'-COOH where P1' and P2' are amino acids with aliphatic sidechains and P3' is any C-terminal residue.</text>
        <dbReference type="EC" id="3.4.26.1"/>
    </reaction>
</comment>
<proteinExistence type="inferred from homology"/>
<sequence>MSAEPTIWGSGVPAFALGCIYVLSLYVWRSDIKDRNHPNTIKRRFISAFLTTLAAPWFVYAFGHSPLLEKHGLLNILGIRFSGFIPALIIPLFLTLTLFLGPFVSLVLSIEGDFVTNILQYLSAGLRSWIWWRNHIVAPFTEEFTYRACMIPILIGYFGPKASVLVSPLLFGIAHFHHMVEKINQGQDFMSAFFISGLQFSYTTVFGTFSAYLFIKTGHLAAPVVVHGFCNFMGFPDLVELYHLKGLRRIILLGIYVIGVILFFSLIEPLTDTRLYENNVYSLN</sequence>
<dbReference type="Pfam" id="PF02517">
    <property type="entry name" value="Rce1-like"/>
    <property type="match status" value="1"/>
</dbReference>
<feature type="transmembrane region" description="Helical" evidence="13">
    <location>
        <begin position="83"/>
        <end position="107"/>
    </location>
</feature>
<evidence type="ECO:0000256" key="5">
    <source>
        <dbReference type="ARBA" id="ARBA00022801"/>
    </source>
</evidence>
<feature type="transmembrane region" description="Helical" evidence="13">
    <location>
        <begin position="45"/>
        <end position="63"/>
    </location>
</feature>
<keyword evidence="7 13" id="KW-1133">Transmembrane helix</keyword>
<evidence type="ECO:0000256" key="10">
    <source>
        <dbReference type="ARBA" id="ARBA00047280"/>
    </source>
</evidence>
<evidence type="ECO:0000256" key="9">
    <source>
        <dbReference type="ARBA" id="ARBA00032607"/>
    </source>
</evidence>
<keyword evidence="3" id="KW-0645">Protease</keyword>
<dbReference type="PANTHER" id="PTHR13046">
    <property type="entry name" value="PROTEASE U48 CAAX PRENYL PROTEASE RCE1"/>
    <property type="match status" value="1"/>
</dbReference>
<name>A0A0K2SWG9_LEPSM</name>
<evidence type="ECO:0000256" key="4">
    <source>
        <dbReference type="ARBA" id="ARBA00022692"/>
    </source>
</evidence>
<dbReference type="AlphaFoldDB" id="A0A0K2SWG9"/>
<evidence type="ECO:0000256" key="3">
    <source>
        <dbReference type="ARBA" id="ARBA00022670"/>
    </source>
</evidence>
<evidence type="ECO:0000256" key="2">
    <source>
        <dbReference type="ARBA" id="ARBA00006897"/>
    </source>
</evidence>
<evidence type="ECO:0000256" key="13">
    <source>
        <dbReference type="SAM" id="Phobius"/>
    </source>
</evidence>